<reference evidence="3 4" key="1">
    <citation type="submission" date="2019-03" db="EMBL/GenBank/DDBJ databases">
        <title>First draft genome of Liparis tanakae, snailfish: a comprehensive survey of snailfish specific genes.</title>
        <authorList>
            <person name="Kim W."/>
            <person name="Song I."/>
            <person name="Jeong J.-H."/>
            <person name="Kim D."/>
            <person name="Kim S."/>
            <person name="Ryu S."/>
            <person name="Song J.Y."/>
            <person name="Lee S.K."/>
        </authorList>
    </citation>
    <scope>NUCLEOTIDE SEQUENCE [LARGE SCALE GENOMIC DNA]</scope>
    <source>
        <tissue evidence="3">Muscle</tissue>
    </source>
</reference>
<keyword evidence="4" id="KW-1185">Reference proteome</keyword>
<sequence length="108" mass="11625">MGLPPGRHTLGQQIIEIQGLHAYVAGTRTLSGSIAPMDMCVRHFQRAAGCSLEEALEAASLHPAQLLGLTERKGTLDFGSDADLVLLDDALNIKATFISGEEVWRKEP</sequence>
<keyword evidence="1" id="KW-0378">Hydrolase</keyword>
<dbReference type="SUPFAM" id="SSF51556">
    <property type="entry name" value="Metallo-dependent hydrolases"/>
    <property type="match status" value="1"/>
</dbReference>
<dbReference type="PANTHER" id="PTHR11113:SF14">
    <property type="entry name" value="N-ACETYLGLUCOSAMINE-6-PHOSPHATE DEACETYLASE"/>
    <property type="match status" value="1"/>
</dbReference>
<dbReference type="GO" id="GO:0008448">
    <property type="term" value="F:N-acetylglucosamine-6-phosphate deacetylase activity"/>
    <property type="evidence" value="ECO:0007669"/>
    <property type="project" value="TreeGrafter"/>
</dbReference>
<dbReference type="InterPro" id="IPR011059">
    <property type="entry name" value="Metal-dep_hydrolase_composite"/>
</dbReference>
<feature type="domain" description="Amidohydrolase-related" evidence="2">
    <location>
        <begin position="44"/>
        <end position="103"/>
    </location>
</feature>
<evidence type="ECO:0000259" key="2">
    <source>
        <dbReference type="Pfam" id="PF01979"/>
    </source>
</evidence>
<protein>
    <submittedName>
        <fullName evidence="3">N-acetylglucosamine-6-phosphate deacetylase</fullName>
    </submittedName>
</protein>
<dbReference type="Pfam" id="PF01979">
    <property type="entry name" value="Amidohydro_1"/>
    <property type="match status" value="1"/>
</dbReference>
<dbReference type="PANTHER" id="PTHR11113">
    <property type="entry name" value="N-ACETYLGLUCOSAMINE-6-PHOSPHATE DEACETYLASE"/>
    <property type="match status" value="1"/>
</dbReference>
<proteinExistence type="predicted"/>
<dbReference type="AlphaFoldDB" id="A0A4Z2E1L3"/>
<organism evidence="3 4">
    <name type="scientific">Liparis tanakae</name>
    <name type="common">Tanaka's snailfish</name>
    <dbReference type="NCBI Taxonomy" id="230148"/>
    <lineage>
        <taxon>Eukaryota</taxon>
        <taxon>Metazoa</taxon>
        <taxon>Chordata</taxon>
        <taxon>Craniata</taxon>
        <taxon>Vertebrata</taxon>
        <taxon>Euteleostomi</taxon>
        <taxon>Actinopterygii</taxon>
        <taxon>Neopterygii</taxon>
        <taxon>Teleostei</taxon>
        <taxon>Neoteleostei</taxon>
        <taxon>Acanthomorphata</taxon>
        <taxon>Eupercaria</taxon>
        <taxon>Perciformes</taxon>
        <taxon>Cottioidei</taxon>
        <taxon>Cottales</taxon>
        <taxon>Liparidae</taxon>
        <taxon>Liparis</taxon>
    </lineage>
</organism>
<dbReference type="GO" id="GO:0006046">
    <property type="term" value="P:N-acetylglucosamine catabolic process"/>
    <property type="evidence" value="ECO:0007669"/>
    <property type="project" value="TreeGrafter"/>
</dbReference>
<accession>A0A4Z2E1L3</accession>
<evidence type="ECO:0000313" key="3">
    <source>
        <dbReference type="EMBL" id="TNN22649.1"/>
    </source>
</evidence>
<dbReference type="InterPro" id="IPR006680">
    <property type="entry name" value="Amidohydro-rel"/>
</dbReference>
<comment type="caution">
    <text evidence="3">The sequence shown here is derived from an EMBL/GenBank/DDBJ whole genome shotgun (WGS) entry which is preliminary data.</text>
</comment>
<dbReference type="SUPFAM" id="SSF51338">
    <property type="entry name" value="Composite domain of metallo-dependent hydrolases"/>
    <property type="match status" value="1"/>
</dbReference>
<gene>
    <name evidence="3" type="primary">amdhd2_0</name>
    <name evidence="3" type="ORF">EYF80_067236</name>
</gene>
<evidence type="ECO:0000256" key="1">
    <source>
        <dbReference type="ARBA" id="ARBA00022801"/>
    </source>
</evidence>
<dbReference type="OrthoDB" id="8771286at2759"/>
<dbReference type="EMBL" id="SRLO01021558">
    <property type="protein sequence ID" value="TNN22649.1"/>
    <property type="molecule type" value="Genomic_DNA"/>
</dbReference>
<dbReference type="Gene3D" id="3.20.20.140">
    <property type="entry name" value="Metal-dependent hydrolases"/>
    <property type="match status" value="1"/>
</dbReference>
<name>A0A4Z2E1L3_9TELE</name>
<evidence type="ECO:0000313" key="4">
    <source>
        <dbReference type="Proteomes" id="UP000314294"/>
    </source>
</evidence>
<dbReference type="InterPro" id="IPR032466">
    <property type="entry name" value="Metal_Hydrolase"/>
</dbReference>
<dbReference type="Proteomes" id="UP000314294">
    <property type="component" value="Unassembled WGS sequence"/>
</dbReference>